<dbReference type="Pfam" id="PF11148">
    <property type="entry name" value="DUF2922"/>
    <property type="match status" value="1"/>
</dbReference>
<reference evidence="2" key="1">
    <citation type="submission" date="2016-10" db="EMBL/GenBank/DDBJ databases">
        <authorList>
            <person name="de Groot N.N."/>
        </authorList>
    </citation>
    <scope>NUCLEOTIDE SEQUENCE [LARGE SCALE GENOMIC DNA]</scope>
    <source>
        <strain evidence="2">10nlg</strain>
    </source>
</reference>
<sequence>MSKRLEMLFYNEGGKNVTVGLDHPVEPVNAEQVSEVMDTIIDQNIFTSTDGDVVKKRHARIVERTVEVIEI</sequence>
<name>A0A1H9WTJ3_9BACI</name>
<accession>A0A1H9WTJ3</accession>
<dbReference type="EMBL" id="FOGV01000047">
    <property type="protein sequence ID" value="SES37007.1"/>
    <property type="molecule type" value="Genomic_DNA"/>
</dbReference>
<keyword evidence="2" id="KW-1185">Reference proteome</keyword>
<evidence type="ECO:0000313" key="1">
    <source>
        <dbReference type="EMBL" id="SES37007.1"/>
    </source>
</evidence>
<dbReference type="OrthoDB" id="2454247at2"/>
<organism evidence="1 2">
    <name type="scientific">Salisediminibacterium halotolerans</name>
    <dbReference type="NCBI Taxonomy" id="517425"/>
    <lineage>
        <taxon>Bacteria</taxon>
        <taxon>Bacillati</taxon>
        <taxon>Bacillota</taxon>
        <taxon>Bacilli</taxon>
        <taxon>Bacillales</taxon>
        <taxon>Bacillaceae</taxon>
        <taxon>Salisediminibacterium</taxon>
    </lineage>
</organism>
<dbReference type="AlphaFoldDB" id="A0A1H9WTJ3"/>
<proteinExistence type="predicted"/>
<evidence type="ECO:0000313" key="2">
    <source>
        <dbReference type="Proteomes" id="UP000199318"/>
    </source>
</evidence>
<dbReference type="RefSeq" id="WP_093075274.1">
    <property type="nucleotide sequence ID" value="NZ_BJVE01000034.1"/>
</dbReference>
<gene>
    <name evidence="1" type="ORF">SAMN05444126_1472</name>
</gene>
<dbReference type="InterPro" id="IPR021321">
    <property type="entry name" value="DUF2922"/>
</dbReference>
<comment type="caution">
    <text evidence="1">The sequence shown here is derived from an EMBL/GenBank/DDBJ whole genome shotgun (WGS) entry which is preliminary data.</text>
</comment>
<dbReference type="Proteomes" id="UP000199318">
    <property type="component" value="Unassembled WGS sequence"/>
</dbReference>
<dbReference type="STRING" id="1464123.SAMN05444126_1472"/>
<protein>
    <recommendedName>
        <fullName evidence="3">DUF2922 domain-containing protein</fullName>
    </recommendedName>
</protein>
<evidence type="ECO:0008006" key="3">
    <source>
        <dbReference type="Google" id="ProtNLM"/>
    </source>
</evidence>